<dbReference type="AlphaFoldDB" id="A0AAV1IDA6"/>
<protein>
    <recommendedName>
        <fullName evidence="4">IFT122 second beta-propeller domain-containing protein</fullName>
    </recommendedName>
</protein>
<accession>A0AAV1IDA6</accession>
<sequence>MTRVAVRDLASGAEAAVECGALVQAVALYAERLAVQLAAQVLVYAVPAECAEGGLSLHLYARVGAALPCSLLLVAARHLLLCQDQELVLLNFEGRQEKSWATKAGIKYARIVGGPPGCESALVGCQDGAALQVFLAHPQPIQLLQHSSAIRCLDLSRDRSRIALVDEHSCLHVYEAETGLALWSAEGAASAAWNARLPGMLAWSDAEALYTRMGTLPAQRHALIIQGAVVGLSGRRVYCLQGSAMHVYDMHLSATIRALVKQNDLEQAFQVAGLGAMGRDWQALGEASLLALQPDLAAAAFQRAHDPRMLYAAACLASKKAQGLSEGCLHAYCLALLGRFRQAAEAYGRAGATRDAEHMRALLEQRVEEAAVIVLSTAGTSDCVTSSRQPDSTPGAEQRQSYSASGIDMTEAQNGISLSAEYEAAADALLKVGDRKAAVKLLVRHACWQKLHILSAALKPGRDRAHIQDLMTELREAGQLDVAVQILLDIGETEVLEGLLVETERWEEAFQLLRGSQQATQRVMEAYAAWLVAQGRGTDAYKVLREAGRPRQAEALMEDLSGSCASQAHFSEAAAHMLQLAQDAFAAVSTGMEGGAGVELERAALQRFLERLQWARMYSACAVAHAMRDMESDSASLASRFHALHFLVTQLLKEDSNRLPPGINVAEAMVSLAQAAACLGLAHIADAALNHLQGTGLSLQRQEEAIRSVQAACVDAAEEELALLQPACFRCGCSGALDFLQAEQCPECQACYVRSCASFECIPAVEVFLEDGITDKEALGLLGVASHHAEEGPGWEAEGLWPLVMGRECLRRSTPGEIMVDSWEGLPVRARYFRLMDAEFPLRLGRLGPAEAEMTALQVPGLL</sequence>
<keyword evidence="2" id="KW-0677">Repeat</keyword>
<dbReference type="Proteomes" id="UP001314263">
    <property type="component" value="Unassembled WGS sequence"/>
</dbReference>
<dbReference type="EMBL" id="CAUYUE010000010">
    <property type="protein sequence ID" value="CAK0784197.1"/>
    <property type="molecule type" value="Genomic_DNA"/>
</dbReference>
<dbReference type="PANTHER" id="PTHR12764">
    <property type="entry name" value="WD REPEAT DOMAIN-RELATED"/>
    <property type="match status" value="1"/>
</dbReference>
<evidence type="ECO:0000259" key="4">
    <source>
        <dbReference type="Pfam" id="PF23377"/>
    </source>
</evidence>
<organism evidence="5 6">
    <name type="scientific">Coccomyxa viridis</name>
    <dbReference type="NCBI Taxonomy" id="1274662"/>
    <lineage>
        <taxon>Eukaryota</taxon>
        <taxon>Viridiplantae</taxon>
        <taxon>Chlorophyta</taxon>
        <taxon>core chlorophytes</taxon>
        <taxon>Trebouxiophyceae</taxon>
        <taxon>Trebouxiophyceae incertae sedis</taxon>
        <taxon>Coccomyxaceae</taxon>
        <taxon>Coccomyxa</taxon>
    </lineage>
</organism>
<dbReference type="Gene3D" id="1.25.40.470">
    <property type="match status" value="1"/>
</dbReference>
<evidence type="ECO:0000256" key="3">
    <source>
        <dbReference type="SAM" id="MobiDB-lite"/>
    </source>
</evidence>
<dbReference type="GO" id="GO:0097730">
    <property type="term" value="C:non-motile cilium"/>
    <property type="evidence" value="ECO:0007669"/>
    <property type="project" value="TreeGrafter"/>
</dbReference>
<gene>
    <name evidence="5" type="ORF">CVIRNUC_007401</name>
</gene>
<dbReference type="InterPro" id="IPR039857">
    <property type="entry name" value="Ift122/121"/>
</dbReference>
<name>A0AAV1IDA6_9CHLO</name>
<evidence type="ECO:0000313" key="6">
    <source>
        <dbReference type="Proteomes" id="UP001314263"/>
    </source>
</evidence>
<dbReference type="SUPFAM" id="SSF50978">
    <property type="entry name" value="WD40 repeat-like"/>
    <property type="match status" value="1"/>
</dbReference>
<reference evidence="5 6" key="1">
    <citation type="submission" date="2023-10" db="EMBL/GenBank/DDBJ databases">
        <authorList>
            <person name="Maclean D."/>
            <person name="Macfadyen A."/>
        </authorList>
    </citation>
    <scope>NUCLEOTIDE SEQUENCE [LARGE SCALE GENOMIC DNA]</scope>
</reference>
<evidence type="ECO:0000256" key="2">
    <source>
        <dbReference type="ARBA" id="ARBA00022737"/>
    </source>
</evidence>
<feature type="compositionally biased region" description="Polar residues" evidence="3">
    <location>
        <begin position="382"/>
        <end position="392"/>
    </location>
</feature>
<keyword evidence="6" id="KW-1185">Reference proteome</keyword>
<feature type="region of interest" description="Disordered" evidence="3">
    <location>
        <begin position="382"/>
        <end position="404"/>
    </location>
</feature>
<dbReference type="PANTHER" id="PTHR12764:SF4">
    <property type="entry name" value="INTRAFLAGELLAR TRANSPORT PROTEIN 122 HOMOLOG"/>
    <property type="match status" value="1"/>
</dbReference>
<dbReference type="GO" id="GO:0030991">
    <property type="term" value="C:intraciliary transport particle A"/>
    <property type="evidence" value="ECO:0007669"/>
    <property type="project" value="TreeGrafter"/>
</dbReference>
<dbReference type="GO" id="GO:0061512">
    <property type="term" value="P:protein localization to cilium"/>
    <property type="evidence" value="ECO:0007669"/>
    <property type="project" value="TreeGrafter"/>
</dbReference>
<dbReference type="GO" id="GO:0035721">
    <property type="term" value="P:intraciliary retrograde transport"/>
    <property type="evidence" value="ECO:0007669"/>
    <property type="project" value="TreeGrafter"/>
</dbReference>
<dbReference type="GO" id="GO:1905515">
    <property type="term" value="P:non-motile cilium assembly"/>
    <property type="evidence" value="ECO:0007669"/>
    <property type="project" value="TreeGrafter"/>
</dbReference>
<evidence type="ECO:0000313" key="5">
    <source>
        <dbReference type="EMBL" id="CAK0784197.1"/>
    </source>
</evidence>
<feature type="domain" description="IFT122 second beta-propeller" evidence="4">
    <location>
        <begin position="1"/>
        <end position="245"/>
    </location>
</feature>
<dbReference type="InterPro" id="IPR036322">
    <property type="entry name" value="WD40_repeat_dom_sf"/>
</dbReference>
<keyword evidence="1" id="KW-0853">WD repeat</keyword>
<evidence type="ECO:0000256" key="1">
    <source>
        <dbReference type="ARBA" id="ARBA00022574"/>
    </source>
</evidence>
<dbReference type="Pfam" id="PF23377">
    <property type="entry name" value="Beta-prop_IFT122_2nd"/>
    <property type="match status" value="1"/>
</dbReference>
<comment type="caution">
    <text evidence="5">The sequence shown here is derived from an EMBL/GenBank/DDBJ whole genome shotgun (WGS) entry which is preliminary data.</text>
</comment>
<dbReference type="InterPro" id="IPR056152">
    <property type="entry name" value="Beta-prop_IFT122_2nd"/>
</dbReference>
<proteinExistence type="predicted"/>